<evidence type="ECO:0000256" key="1">
    <source>
        <dbReference type="ARBA" id="ARBA00004651"/>
    </source>
</evidence>
<evidence type="ECO:0000256" key="4">
    <source>
        <dbReference type="ARBA" id="ARBA00022989"/>
    </source>
</evidence>
<dbReference type="PANTHER" id="PTHR30213">
    <property type="entry name" value="INNER MEMBRANE PROTEIN YHJD"/>
    <property type="match status" value="1"/>
</dbReference>
<sequence>MQIKEFGKEVGTRIKEDNATGLAAQLAYYFLLSLFPFLIFTVTLLPYLGVTTTDVLQIVQRYAPGETMDLVRENLQSVLDNKRGGLLSIGVLVTIWSASNAINALIRALNRAYDVNESRHFLVARALAIGLTLSMILVIVIALLLPVFGKAIGTFIFNYLGLSNSFLMVWNILRWVISFSIIVTVFTCLYYFAPNKRLPFKEVLIGGVMATIGWQLASLVFGYYVDNFGNYSATYGSLGGIIILMLWFYISAFIIILGGIVNVVINKFKIKEA</sequence>
<evidence type="ECO:0000256" key="3">
    <source>
        <dbReference type="ARBA" id="ARBA00022692"/>
    </source>
</evidence>
<keyword evidence="2" id="KW-1003">Cell membrane</keyword>
<feature type="transmembrane region" description="Helical" evidence="6">
    <location>
        <begin position="204"/>
        <end position="225"/>
    </location>
</feature>
<evidence type="ECO:0000256" key="2">
    <source>
        <dbReference type="ARBA" id="ARBA00022475"/>
    </source>
</evidence>
<feature type="transmembrane region" description="Helical" evidence="6">
    <location>
        <begin position="26"/>
        <end position="48"/>
    </location>
</feature>
<feature type="transmembrane region" description="Helical" evidence="6">
    <location>
        <begin position="237"/>
        <end position="265"/>
    </location>
</feature>
<evidence type="ECO:0000313" key="8">
    <source>
        <dbReference type="Proteomes" id="UP000253314"/>
    </source>
</evidence>
<keyword evidence="8" id="KW-1185">Reference proteome</keyword>
<feature type="transmembrane region" description="Helical" evidence="6">
    <location>
        <begin position="127"/>
        <end position="152"/>
    </location>
</feature>
<keyword evidence="3 6" id="KW-0812">Transmembrane</keyword>
<dbReference type="OrthoDB" id="9775903at2"/>
<dbReference type="InterPro" id="IPR017039">
    <property type="entry name" value="Virul_fac_BrkB"/>
</dbReference>
<name>A0A366XZ31_9BACI</name>
<dbReference type="PANTHER" id="PTHR30213:SF0">
    <property type="entry name" value="UPF0761 MEMBRANE PROTEIN YIHY"/>
    <property type="match status" value="1"/>
</dbReference>
<evidence type="ECO:0000313" key="7">
    <source>
        <dbReference type="EMBL" id="RBW70856.1"/>
    </source>
</evidence>
<comment type="caution">
    <text evidence="7">The sequence shown here is derived from an EMBL/GenBank/DDBJ whole genome shotgun (WGS) entry which is preliminary data.</text>
</comment>
<keyword evidence="5 6" id="KW-0472">Membrane</keyword>
<comment type="subcellular location">
    <subcellularLocation>
        <location evidence="1">Cell membrane</location>
        <topology evidence="1">Multi-pass membrane protein</topology>
    </subcellularLocation>
</comment>
<dbReference type="Proteomes" id="UP000253314">
    <property type="component" value="Unassembled WGS sequence"/>
</dbReference>
<dbReference type="EMBL" id="QOCW01000003">
    <property type="protein sequence ID" value="RBW70856.1"/>
    <property type="molecule type" value="Genomic_DNA"/>
</dbReference>
<dbReference type="NCBIfam" id="TIGR00765">
    <property type="entry name" value="yihY_not_rbn"/>
    <property type="match status" value="1"/>
</dbReference>
<proteinExistence type="predicted"/>
<evidence type="ECO:0000256" key="5">
    <source>
        <dbReference type="ARBA" id="ARBA00023136"/>
    </source>
</evidence>
<dbReference type="AlphaFoldDB" id="A0A366XZ31"/>
<reference evidence="7 8" key="1">
    <citation type="submission" date="2018-07" db="EMBL/GenBank/DDBJ databases">
        <title>Lottiidibacillus patelloidae gen. nov., sp. nov., isolated from the intestinal tract of a marine limpet and the reclassification of B. taeanensis BH030017T, B. algicola KMM 3737T and B. hwajinpoensis SW-72T as genus Lottiidibacillus.</title>
        <authorList>
            <person name="Liu R."/>
            <person name="Huang Z."/>
        </authorList>
    </citation>
    <scope>NUCLEOTIDE SEQUENCE [LARGE SCALE GENOMIC DNA]</scope>
    <source>
        <strain evidence="7 8">BH030017</strain>
    </source>
</reference>
<dbReference type="Pfam" id="PF03631">
    <property type="entry name" value="Virul_fac_BrkB"/>
    <property type="match status" value="1"/>
</dbReference>
<evidence type="ECO:0000256" key="6">
    <source>
        <dbReference type="SAM" id="Phobius"/>
    </source>
</evidence>
<gene>
    <name evidence="7" type="ORF">DS031_04425</name>
</gene>
<protein>
    <submittedName>
        <fullName evidence="7">Ribonuclease</fullName>
    </submittedName>
</protein>
<feature type="transmembrane region" description="Helical" evidence="6">
    <location>
        <begin position="85"/>
        <end position="106"/>
    </location>
</feature>
<dbReference type="PIRSF" id="PIRSF035875">
    <property type="entry name" value="RNase_BN"/>
    <property type="match status" value="1"/>
</dbReference>
<organism evidence="7 8">
    <name type="scientific">Bacillus taeanensis</name>
    <dbReference type="NCBI Taxonomy" id="273032"/>
    <lineage>
        <taxon>Bacteria</taxon>
        <taxon>Bacillati</taxon>
        <taxon>Bacillota</taxon>
        <taxon>Bacilli</taxon>
        <taxon>Bacillales</taxon>
        <taxon>Bacillaceae</taxon>
        <taxon>Bacillus</taxon>
    </lineage>
</organism>
<accession>A0A366XZ31</accession>
<dbReference type="GO" id="GO:0005886">
    <property type="term" value="C:plasma membrane"/>
    <property type="evidence" value="ECO:0007669"/>
    <property type="project" value="UniProtKB-SubCell"/>
</dbReference>
<feature type="transmembrane region" description="Helical" evidence="6">
    <location>
        <begin position="172"/>
        <end position="192"/>
    </location>
</feature>
<keyword evidence="4 6" id="KW-1133">Transmembrane helix</keyword>